<dbReference type="SUPFAM" id="SSF82282">
    <property type="entry name" value="Homocysteine S-methyltransferase"/>
    <property type="match status" value="1"/>
</dbReference>
<dbReference type="GO" id="GO:0033528">
    <property type="term" value="P:S-methylmethionine cycle"/>
    <property type="evidence" value="ECO:0007669"/>
    <property type="project" value="TreeGrafter"/>
</dbReference>
<dbReference type="EMBL" id="FLRE01000199">
    <property type="protein sequence ID" value="SBT49987.1"/>
    <property type="molecule type" value="Genomic_DNA"/>
</dbReference>
<accession>A0A1A9A0G9</accession>
<keyword evidence="1 6" id="KW-0489">Methyltransferase</keyword>
<evidence type="ECO:0000256" key="4">
    <source>
        <dbReference type="ARBA" id="ARBA00022833"/>
    </source>
</evidence>
<proteinExistence type="predicted"/>
<dbReference type="GO" id="GO:0008898">
    <property type="term" value="F:S-adenosylmethionine-homocysteine S-methyltransferase activity"/>
    <property type="evidence" value="ECO:0007669"/>
    <property type="project" value="TreeGrafter"/>
</dbReference>
<reference evidence="8 9" key="2">
    <citation type="submission" date="2016-05" db="EMBL/GenBank/DDBJ databases">
        <authorList>
            <person name="Naeem Raeece"/>
        </authorList>
    </citation>
    <scope>NUCLEOTIDE SEQUENCE [LARGE SCALE GENOMIC DNA]</scope>
</reference>
<feature type="domain" description="Hcy-binding" evidence="5">
    <location>
        <begin position="407"/>
        <end position="535"/>
    </location>
</feature>
<keyword evidence="9" id="KW-1185">Reference proteome</keyword>
<reference evidence="6" key="1">
    <citation type="submission" date="2016-05" db="EMBL/GenBank/DDBJ databases">
        <authorList>
            <person name="Lavstsen T."/>
            <person name="Jespersen J.S."/>
        </authorList>
    </citation>
    <scope>NUCLEOTIDE SEQUENCE [LARGE SCALE GENOMIC DNA]</scope>
</reference>
<dbReference type="InterPro" id="IPR051486">
    <property type="entry name" value="Hcy_S-methyltransferase"/>
</dbReference>
<evidence type="ECO:0000313" key="7">
    <source>
        <dbReference type="EMBL" id="SBT49987.1"/>
    </source>
</evidence>
<dbReference type="GO" id="GO:0046872">
    <property type="term" value="F:metal ion binding"/>
    <property type="evidence" value="ECO:0007669"/>
    <property type="project" value="UniProtKB-KW"/>
</dbReference>
<dbReference type="PANTHER" id="PTHR46015:SF1">
    <property type="entry name" value="HOMOCYSTEINE S-METHYLTRANSFERASE-LIKE ISOFORM 1"/>
    <property type="match status" value="1"/>
</dbReference>
<evidence type="ECO:0000313" key="8">
    <source>
        <dbReference type="Proteomes" id="UP000078550"/>
    </source>
</evidence>
<evidence type="ECO:0000313" key="9">
    <source>
        <dbReference type="Proteomes" id="UP000078555"/>
    </source>
</evidence>
<keyword evidence="2 6" id="KW-0808">Transferase</keyword>
<evidence type="ECO:0000313" key="6">
    <source>
        <dbReference type="EMBL" id="SBT49585.1"/>
    </source>
</evidence>
<dbReference type="InterPro" id="IPR003726">
    <property type="entry name" value="HCY_dom"/>
</dbReference>
<organism evidence="6 9">
    <name type="scientific">Plasmodium ovale wallikeri</name>
    <dbReference type="NCBI Taxonomy" id="864142"/>
    <lineage>
        <taxon>Eukaryota</taxon>
        <taxon>Sar</taxon>
        <taxon>Alveolata</taxon>
        <taxon>Apicomplexa</taxon>
        <taxon>Aconoidasida</taxon>
        <taxon>Haemosporida</taxon>
        <taxon>Plasmodiidae</taxon>
        <taxon>Plasmodium</taxon>
        <taxon>Plasmodium (Plasmodium)</taxon>
    </lineage>
</organism>
<dbReference type="Proteomes" id="UP000078555">
    <property type="component" value="Unassembled WGS sequence"/>
</dbReference>
<dbReference type="AlphaFoldDB" id="A0A1A9A0G9"/>
<evidence type="ECO:0000256" key="3">
    <source>
        <dbReference type="ARBA" id="ARBA00022723"/>
    </source>
</evidence>
<keyword evidence="4" id="KW-0862">Zinc</keyword>
<dbReference type="PANTHER" id="PTHR46015">
    <property type="entry name" value="ZGC:172121"/>
    <property type="match status" value="1"/>
</dbReference>
<protein>
    <submittedName>
        <fullName evidence="6">Homocysteine S-methyltransferase, putative</fullName>
    </submittedName>
</protein>
<evidence type="ECO:0000259" key="5">
    <source>
        <dbReference type="Pfam" id="PF02574"/>
    </source>
</evidence>
<dbReference type="GO" id="GO:0009086">
    <property type="term" value="P:methionine biosynthetic process"/>
    <property type="evidence" value="ECO:0007669"/>
    <property type="project" value="TreeGrafter"/>
</dbReference>
<dbReference type="GO" id="GO:0032259">
    <property type="term" value="P:methylation"/>
    <property type="evidence" value="ECO:0007669"/>
    <property type="project" value="UniProtKB-KW"/>
</dbReference>
<dbReference type="Proteomes" id="UP000078550">
    <property type="component" value="Unassembled WGS sequence"/>
</dbReference>
<gene>
    <name evidence="6" type="ORF">POVWA1_059850</name>
    <name evidence="7" type="ORF">POVWA2_059200</name>
</gene>
<sequence length="548" mass="64796">MFPILPLLRYVSSTKEKKRCFYSPRSTNLNGTRREMRKQIHTLDGGKISELERLGFESFDFLSLEEGKEGDTEKMEEMKKGLENLHLSYFLAGSNITCTNTFQVNLHSLRERNISIERGNEILDTYIDIAYNSVQRFRDIRRNKNSFIKWKKCRSKSVNDHLIHFQKVRTALNVVHPNDIFNVSEYMLEFDLIDRENRKVMEKIRRSNEYCVSFSNGPYNSAFRDFSEYSGVLQKNKGPDPSERKKKRNVHTYDIEVNIPSINKHGVGAAIPRCKVHLQHSNRSMIQMTPRSGMKSKEKCNWLRNWKLFNYGIEYYIDVSDMEVISNCKLKLECFTRNREKLHFFSLTTSSNVREIFTFYNFLKYYGNNFRNSVIINIFCNDIYHIGCSIYSFFDIICILLYLDAHNKYIYAIGLNCVNIEYVYDIFLPFKKYLCPYKNINVNMYRSENQEFDSIMKTVLNDLNKNRYIYDVNLFCSPNKSLQRVTYDYNTNHVNFETTSKKINHVYNYLERWIDLGINGFGGCCYYNPYDISLIDYKLSSIFSGGTN</sequence>
<dbReference type="InterPro" id="IPR036589">
    <property type="entry name" value="HCY_dom_sf"/>
</dbReference>
<dbReference type="EMBL" id="FLRD01000154">
    <property type="protein sequence ID" value="SBT49585.1"/>
    <property type="molecule type" value="Genomic_DNA"/>
</dbReference>
<dbReference type="Pfam" id="PF02574">
    <property type="entry name" value="S-methyl_trans"/>
    <property type="match status" value="2"/>
</dbReference>
<dbReference type="Gene3D" id="3.20.20.330">
    <property type="entry name" value="Homocysteine-binding-like domain"/>
    <property type="match status" value="1"/>
</dbReference>
<name>A0A1A9A0G9_PLAOA</name>
<keyword evidence="3" id="KW-0479">Metal-binding</keyword>
<evidence type="ECO:0000256" key="2">
    <source>
        <dbReference type="ARBA" id="ARBA00022679"/>
    </source>
</evidence>
<feature type="domain" description="Hcy-binding" evidence="5">
    <location>
        <begin position="43"/>
        <end position="222"/>
    </location>
</feature>
<evidence type="ECO:0000256" key="1">
    <source>
        <dbReference type="ARBA" id="ARBA00022603"/>
    </source>
</evidence>